<dbReference type="EMBL" id="HE576753">
    <property type="protein sequence ID" value="CCC68137.1"/>
    <property type="molecule type" value="Genomic_DNA"/>
</dbReference>
<dbReference type="PROSITE" id="PS51188">
    <property type="entry name" value="ZF_CR"/>
    <property type="match status" value="1"/>
</dbReference>
<dbReference type="Proteomes" id="UP000001640">
    <property type="component" value="Chromosome 2"/>
</dbReference>
<reference key="2">
    <citation type="submission" date="2011-08" db="EMBL/GenBank/DDBJ databases">
        <title>Genome sequence of Naumovozyma castellii.</title>
        <authorList>
            <person name="Gordon J.L."/>
            <person name="Armisen D."/>
            <person name="Proux-Wera E."/>
            <person name="OhEigeartaigh S.S."/>
            <person name="Byrne K.P."/>
            <person name="Wolfe K.H."/>
        </authorList>
    </citation>
    <scope>NUCLEOTIDE SEQUENCE</scope>
    <source>
        <strain>Type strain:CBS 4309</strain>
    </source>
</reference>
<feature type="domain" description="J" evidence="12">
    <location>
        <begin position="21"/>
        <end position="86"/>
    </location>
</feature>
<dbReference type="SUPFAM" id="SSF49493">
    <property type="entry name" value="HSP40/DnaJ peptide-binding domain"/>
    <property type="match status" value="2"/>
</dbReference>
<evidence type="ECO:0000259" key="12">
    <source>
        <dbReference type="PROSITE" id="PS50076"/>
    </source>
</evidence>
<comment type="subcellular location">
    <subcellularLocation>
        <location evidence="1">Endoplasmic reticulum</location>
    </subcellularLocation>
</comment>
<keyword evidence="15" id="KW-1185">Reference proteome</keyword>
<dbReference type="InterPro" id="IPR036869">
    <property type="entry name" value="J_dom_sf"/>
</dbReference>
<keyword evidence="9" id="KW-0143">Chaperone</keyword>
<keyword evidence="3 10" id="KW-0479">Metal-binding</keyword>
<feature type="zinc finger region" description="CR-type" evidence="10">
    <location>
        <begin position="151"/>
        <end position="232"/>
    </location>
</feature>
<feature type="chain" id="PRO_5003410612" description="J domain-containing protein" evidence="11">
    <location>
        <begin position="20"/>
        <end position="375"/>
    </location>
</feature>
<evidence type="ECO:0000256" key="11">
    <source>
        <dbReference type="SAM" id="SignalP"/>
    </source>
</evidence>
<dbReference type="InterPro" id="IPR044713">
    <property type="entry name" value="DNJA1/2-like"/>
</dbReference>
<evidence type="ECO:0008006" key="16">
    <source>
        <dbReference type="Google" id="ProtNLM"/>
    </source>
</evidence>
<proteinExistence type="predicted"/>
<evidence type="ECO:0000256" key="10">
    <source>
        <dbReference type="PROSITE-ProRule" id="PRU00546"/>
    </source>
</evidence>
<dbReference type="GO" id="GO:0001671">
    <property type="term" value="F:ATPase activator activity"/>
    <property type="evidence" value="ECO:0007669"/>
    <property type="project" value="UniProtKB-ARBA"/>
</dbReference>
<name>G0VB14_NAUCA</name>
<dbReference type="InterPro" id="IPR008971">
    <property type="entry name" value="HSP40/DnaJ_pept-bd"/>
</dbReference>
<dbReference type="InterPro" id="IPR036410">
    <property type="entry name" value="HSP_DnaJ_Cys-rich_dom_sf"/>
</dbReference>
<dbReference type="Pfam" id="PF00684">
    <property type="entry name" value="DnaJ_CXXCXGXG"/>
    <property type="match status" value="1"/>
</dbReference>
<dbReference type="GO" id="GO:0006986">
    <property type="term" value="P:response to unfolded protein"/>
    <property type="evidence" value="ECO:0007669"/>
    <property type="project" value="EnsemblFungi"/>
</dbReference>
<evidence type="ECO:0000256" key="8">
    <source>
        <dbReference type="ARBA" id="ARBA00022927"/>
    </source>
</evidence>
<dbReference type="Pfam" id="PF01556">
    <property type="entry name" value="DnaJ_C"/>
    <property type="match status" value="1"/>
</dbReference>
<dbReference type="CDD" id="cd10719">
    <property type="entry name" value="DnaJ_zf"/>
    <property type="match status" value="1"/>
</dbReference>
<dbReference type="InterPro" id="IPR002939">
    <property type="entry name" value="DnaJ_C"/>
</dbReference>
<evidence type="ECO:0000313" key="15">
    <source>
        <dbReference type="Proteomes" id="UP000001640"/>
    </source>
</evidence>
<dbReference type="GO" id="GO:0005788">
    <property type="term" value="C:endoplasmic reticulum lumen"/>
    <property type="evidence" value="ECO:0007669"/>
    <property type="project" value="EnsemblFungi"/>
</dbReference>
<dbReference type="InParanoid" id="G0VB14"/>
<dbReference type="Gene3D" id="2.60.260.20">
    <property type="entry name" value="Urease metallochaperone UreE, N-terminal domain"/>
    <property type="match status" value="2"/>
</dbReference>
<dbReference type="eggNOG" id="KOG0712">
    <property type="taxonomic scope" value="Eukaryota"/>
</dbReference>
<evidence type="ECO:0000256" key="7">
    <source>
        <dbReference type="ARBA" id="ARBA00022833"/>
    </source>
</evidence>
<feature type="signal peptide" evidence="11">
    <location>
        <begin position="1"/>
        <end position="19"/>
    </location>
</feature>
<dbReference type="GO" id="GO:0072655">
    <property type="term" value="P:establishment of protein localization to mitochondrion"/>
    <property type="evidence" value="ECO:0007669"/>
    <property type="project" value="UniProtKB-ARBA"/>
</dbReference>
<dbReference type="Gene3D" id="2.10.230.10">
    <property type="entry name" value="Heat shock protein DnaJ, cysteine-rich domain"/>
    <property type="match status" value="1"/>
</dbReference>
<evidence type="ECO:0000313" key="14">
    <source>
        <dbReference type="EMBL" id="CCC68137.1"/>
    </source>
</evidence>
<dbReference type="PRINTS" id="PR00625">
    <property type="entry name" value="JDOMAIN"/>
</dbReference>
<reference evidence="14 15" key="1">
    <citation type="journal article" date="2011" name="Proc. Natl. Acad. Sci. U.S.A.">
        <title>Evolutionary erosion of yeast sex chromosomes by mating-type switching accidents.</title>
        <authorList>
            <person name="Gordon J.L."/>
            <person name="Armisen D."/>
            <person name="Proux-Wera E."/>
            <person name="Oheigeartaigh S.S."/>
            <person name="Byrne K.P."/>
            <person name="Wolfe K.H."/>
        </authorList>
    </citation>
    <scope>NUCLEOTIDE SEQUENCE [LARGE SCALE GENOMIC DNA]</scope>
    <source>
        <strain evidence="15">ATCC 76901 / BCRC 22586 / CBS 4309 / NBRC 1992 / NRRL Y-12630</strain>
    </source>
</reference>
<protein>
    <recommendedName>
        <fullName evidence="16">J domain-containing protein</fullName>
    </recommendedName>
</protein>
<evidence type="ECO:0000256" key="6">
    <source>
        <dbReference type="ARBA" id="ARBA00022824"/>
    </source>
</evidence>
<dbReference type="CDD" id="cd06257">
    <property type="entry name" value="DnaJ"/>
    <property type="match status" value="1"/>
</dbReference>
<dbReference type="PROSITE" id="PS00636">
    <property type="entry name" value="DNAJ_1"/>
    <property type="match status" value="1"/>
</dbReference>
<dbReference type="SMART" id="SM00271">
    <property type="entry name" value="DnaJ"/>
    <property type="match status" value="1"/>
</dbReference>
<feature type="domain" description="CR-type" evidence="13">
    <location>
        <begin position="151"/>
        <end position="232"/>
    </location>
</feature>
<dbReference type="SUPFAM" id="SSF57938">
    <property type="entry name" value="DnaJ/Hsp40 cysteine-rich domain"/>
    <property type="match status" value="1"/>
</dbReference>
<dbReference type="InterPro" id="IPR018253">
    <property type="entry name" value="DnaJ_domain_CS"/>
</dbReference>
<evidence type="ECO:0000256" key="3">
    <source>
        <dbReference type="ARBA" id="ARBA00022723"/>
    </source>
</evidence>
<dbReference type="GO" id="GO:0015031">
    <property type="term" value="P:protein transport"/>
    <property type="evidence" value="ECO:0007669"/>
    <property type="project" value="UniProtKB-KW"/>
</dbReference>
<evidence type="ECO:0000256" key="5">
    <source>
        <dbReference type="ARBA" id="ARBA00022771"/>
    </source>
</evidence>
<keyword evidence="4" id="KW-0677">Repeat</keyword>
<dbReference type="KEGG" id="ncs:NCAS_0B00530"/>
<dbReference type="PANTHER" id="PTHR43888">
    <property type="entry name" value="DNAJ-LIKE-2, ISOFORM A-RELATED"/>
    <property type="match status" value="1"/>
</dbReference>
<evidence type="ECO:0000259" key="13">
    <source>
        <dbReference type="PROSITE" id="PS51188"/>
    </source>
</evidence>
<keyword evidence="8" id="KW-0653">Protein transport</keyword>
<dbReference type="SUPFAM" id="SSF46565">
    <property type="entry name" value="Chaperone J-domain"/>
    <property type="match status" value="1"/>
</dbReference>
<dbReference type="InterPro" id="IPR001305">
    <property type="entry name" value="HSP_DnaJ_Cys-rich_dom"/>
</dbReference>
<dbReference type="AlphaFoldDB" id="G0VB14"/>
<dbReference type="FunFam" id="1.10.287.110:FF:000124">
    <property type="entry name" value="SCJ1p protein"/>
    <property type="match status" value="1"/>
</dbReference>
<keyword evidence="2" id="KW-0813">Transport</keyword>
<dbReference type="GO" id="GO:0008270">
    <property type="term" value="F:zinc ion binding"/>
    <property type="evidence" value="ECO:0007669"/>
    <property type="project" value="UniProtKB-KW"/>
</dbReference>
<dbReference type="GO" id="GO:0036503">
    <property type="term" value="P:ERAD pathway"/>
    <property type="evidence" value="ECO:0007669"/>
    <property type="project" value="EnsemblFungi"/>
</dbReference>
<dbReference type="OMA" id="KWHEDGD"/>
<dbReference type="GO" id="GO:0051082">
    <property type="term" value="F:unfolded protein binding"/>
    <property type="evidence" value="ECO:0007669"/>
    <property type="project" value="InterPro"/>
</dbReference>
<keyword evidence="6" id="KW-0256">Endoplasmic reticulum</keyword>
<sequence>MKVLISLLLFVLLPLTTWAQDYYQILGIAKDATDKEIKSAYRQLSKKFHPDKNPGNEDAHQKFIEVGEAYEVLSDPQKRQTFDQFGADAVKNGGQGQPGGGAQFHDPFDIFEQMFGGQGGGGNPFGGQRQKPRGPNIMAREEISLKDYYTGYELNFTLNVNDLCDHCHGTGSDDGKLTPCPDCQGRGVIIQLIRMGMMTQQIQQMCGRCGGKGQLFKKQCRKCHGNKVMPQKKEFQVKLPKGAKRHYMDVKHGEADKNPDLEAGDLLIEFNENDKSNMGYRRRGQNLYRTEVLNVTEALYGGWQREIPFLDPKKKLQVGRESNIVVSHGEVERIPGFGMPTGKGKKETFGDLFIDYVVIMPKQWNKVSSSIRDEL</sequence>
<accession>G0VB14</accession>
<dbReference type="PROSITE" id="PS50076">
    <property type="entry name" value="DNAJ_2"/>
    <property type="match status" value="1"/>
</dbReference>
<evidence type="ECO:0000256" key="1">
    <source>
        <dbReference type="ARBA" id="ARBA00004240"/>
    </source>
</evidence>
<dbReference type="STRING" id="1064592.G0VB14"/>
<keyword evidence="5 10" id="KW-0863">Zinc-finger</keyword>
<gene>
    <name evidence="14" type="primary">NCAS0B00530</name>
    <name evidence="14" type="ordered locus">NCAS_0B00530</name>
</gene>
<dbReference type="Gene3D" id="1.10.287.110">
    <property type="entry name" value="DnaJ domain"/>
    <property type="match status" value="1"/>
</dbReference>
<evidence type="ECO:0000256" key="2">
    <source>
        <dbReference type="ARBA" id="ARBA00022448"/>
    </source>
</evidence>
<dbReference type="Pfam" id="PF00226">
    <property type="entry name" value="DnaJ"/>
    <property type="match status" value="1"/>
</dbReference>
<keyword evidence="7 10" id="KW-0862">Zinc</keyword>
<dbReference type="RefSeq" id="XP_003674514.1">
    <property type="nucleotide sequence ID" value="XM_003674466.1"/>
</dbReference>
<dbReference type="GO" id="GO:0030544">
    <property type="term" value="F:Hsp70 protein binding"/>
    <property type="evidence" value="ECO:0007669"/>
    <property type="project" value="InterPro"/>
</dbReference>
<dbReference type="GO" id="GO:0034975">
    <property type="term" value="P:protein folding in endoplasmic reticulum"/>
    <property type="evidence" value="ECO:0007669"/>
    <property type="project" value="EnsemblFungi"/>
</dbReference>
<dbReference type="OrthoDB" id="550424at2759"/>
<keyword evidence="11" id="KW-0732">Signal</keyword>
<dbReference type="InterPro" id="IPR001623">
    <property type="entry name" value="DnaJ_domain"/>
</dbReference>
<evidence type="ECO:0000256" key="9">
    <source>
        <dbReference type="ARBA" id="ARBA00023186"/>
    </source>
</evidence>
<dbReference type="FunCoup" id="G0VB14">
    <property type="interactions" value="565"/>
</dbReference>
<organism evidence="14 15">
    <name type="scientific">Naumovozyma castellii</name>
    <name type="common">Yeast</name>
    <name type="synonym">Saccharomyces castellii</name>
    <dbReference type="NCBI Taxonomy" id="27288"/>
    <lineage>
        <taxon>Eukaryota</taxon>
        <taxon>Fungi</taxon>
        <taxon>Dikarya</taxon>
        <taxon>Ascomycota</taxon>
        <taxon>Saccharomycotina</taxon>
        <taxon>Saccharomycetes</taxon>
        <taxon>Saccharomycetales</taxon>
        <taxon>Saccharomycetaceae</taxon>
        <taxon>Naumovozyma</taxon>
    </lineage>
</organism>
<dbReference type="FunFam" id="2.10.230.10:FF:000001">
    <property type="entry name" value="DnaJ subfamily A member 2"/>
    <property type="match status" value="1"/>
</dbReference>
<dbReference type="HOGENOM" id="CLU_017633_0_2_1"/>
<dbReference type="GeneID" id="96901701"/>
<evidence type="ECO:0000256" key="4">
    <source>
        <dbReference type="ARBA" id="ARBA00022737"/>
    </source>
</evidence>